<dbReference type="Proteomes" id="UP000192911">
    <property type="component" value="Unassembled WGS sequence"/>
</dbReference>
<evidence type="ECO:0000256" key="2">
    <source>
        <dbReference type="SAM" id="SignalP"/>
    </source>
</evidence>
<organism evidence="3 4">
    <name type="scientific">Trinickia caryophylli</name>
    <name type="common">Paraburkholderia caryophylli</name>
    <dbReference type="NCBI Taxonomy" id="28094"/>
    <lineage>
        <taxon>Bacteria</taxon>
        <taxon>Pseudomonadati</taxon>
        <taxon>Pseudomonadota</taxon>
        <taxon>Betaproteobacteria</taxon>
        <taxon>Burkholderiales</taxon>
        <taxon>Burkholderiaceae</taxon>
        <taxon>Trinickia</taxon>
    </lineage>
</organism>
<evidence type="ECO:0000313" key="3">
    <source>
        <dbReference type="EMBL" id="SMF25696.1"/>
    </source>
</evidence>
<dbReference type="GeneID" id="95551586"/>
<dbReference type="STRING" id="28094.SAMN06295900_104353"/>
<dbReference type="InterPro" id="IPR011990">
    <property type="entry name" value="TPR-like_helical_dom_sf"/>
</dbReference>
<dbReference type="SUPFAM" id="SSF48452">
    <property type="entry name" value="TPR-like"/>
    <property type="match status" value="1"/>
</dbReference>
<reference evidence="4" key="1">
    <citation type="submission" date="2017-04" db="EMBL/GenBank/DDBJ databases">
        <authorList>
            <person name="Varghese N."/>
            <person name="Submissions S."/>
        </authorList>
    </citation>
    <scope>NUCLEOTIDE SEQUENCE [LARGE SCALE GENOMIC DNA]</scope>
    <source>
        <strain evidence="4">Ballard 720</strain>
    </source>
</reference>
<keyword evidence="2" id="KW-0732">Signal</keyword>
<protein>
    <submittedName>
        <fullName evidence="3">MxaK protein</fullName>
    </submittedName>
</protein>
<dbReference type="PROSITE" id="PS51257">
    <property type="entry name" value="PROKAR_LIPOPROTEIN"/>
    <property type="match status" value="1"/>
</dbReference>
<dbReference type="OrthoDB" id="8685511at2"/>
<evidence type="ECO:0000256" key="1">
    <source>
        <dbReference type="SAM" id="MobiDB-lite"/>
    </source>
</evidence>
<dbReference type="EMBL" id="FXAH01000004">
    <property type="protein sequence ID" value="SMF25696.1"/>
    <property type="molecule type" value="Genomic_DNA"/>
</dbReference>
<feature type="signal peptide" evidence="2">
    <location>
        <begin position="1"/>
        <end position="21"/>
    </location>
</feature>
<dbReference type="RefSeq" id="WP_085227149.1">
    <property type="nucleotide sequence ID" value="NZ_BSQD01000005.1"/>
</dbReference>
<dbReference type="Gene3D" id="1.25.40.10">
    <property type="entry name" value="Tetratricopeptide repeat domain"/>
    <property type="match status" value="1"/>
</dbReference>
<feature type="region of interest" description="Disordered" evidence="1">
    <location>
        <begin position="166"/>
        <end position="187"/>
    </location>
</feature>
<sequence length="187" mass="19665">MRRKTVHVGFAAVACVCAVLAAYEAVSLVRASRISDALAAASSARTVAVSAGAAPRIDALPRPVALAQAVALAASGQYGEAGRRYEALIAGGPLDEIGRAALFDLGNLYLRQGAGNEAALVRSVPMIEQAKARYRALLRVAPDDWDARYNLERALRLVPELAGDADEANGTTKRNIKLRGAKSEDLP</sequence>
<dbReference type="AlphaFoldDB" id="A0A1X7E2K4"/>
<proteinExistence type="predicted"/>
<feature type="chain" id="PRO_5011987567" evidence="2">
    <location>
        <begin position="22"/>
        <end position="187"/>
    </location>
</feature>
<keyword evidence="4" id="KW-1185">Reference proteome</keyword>
<name>A0A1X7E2K4_TRICW</name>
<evidence type="ECO:0000313" key="4">
    <source>
        <dbReference type="Proteomes" id="UP000192911"/>
    </source>
</evidence>
<accession>A0A1X7E2K4</accession>
<gene>
    <name evidence="3" type="ORF">SAMN06295900_104353</name>
</gene>